<dbReference type="Proteomes" id="UP000183894">
    <property type="component" value="Unassembled WGS sequence"/>
</dbReference>
<accession>A0A1H7PZJ7</accession>
<dbReference type="GO" id="GO:0006565">
    <property type="term" value="P:L-serine catabolic process"/>
    <property type="evidence" value="ECO:0007669"/>
    <property type="project" value="TreeGrafter"/>
</dbReference>
<dbReference type="AlphaFoldDB" id="A0A1H7PZJ7"/>
<evidence type="ECO:0000259" key="4">
    <source>
        <dbReference type="Pfam" id="PF00291"/>
    </source>
</evidence>
<keyword evidence="3" id="KW-0456">Lyase</keyword>
<reference evidence="5 6" key="1">
    <citation type="submission" date="2016-10" db="EMBL/GenBank/DDBJ databases">
        <authorList>
            <person name="de Groot N.N."/>
        </authorList>
    </citation>
    <scope>NUCLEOTIDE SEQUENCE [LARGE SCALE GENOMIC DNA]</scope>
    <source>
        <strain evidence="5 6">CDM_5</strain>
    </source>
</reference>
<dbReference type="OrthoDB" id="6371at2157"/>
<dbReference type="PANTHER" id="PTHR48078">
    <property type="entry name" value="THREONINE DEHYDRATASE, MITOCHONDRIAL-RELATED"/>
    <property type="match status" value="1"/>
</dbReference>
<dbReference type="EMBL" id="FOAD01000004">
    <property type="protein sequence ID" value="SEL40898.1"/>
    <property type="molecule type" value="Genomic_DNA"/>
</dbReference>
<dbReference type="CDD" id="cd01563">
    <property type="entry name" value="Thr-synth_1"/>
    <property type="match status" value="1"/>
</dbReference>
<organism evidence="5 6">
    <name type="scientific">Haloferax larsenii</name>
    <dbReference type="NCBI Taxonomy" id="302484"/>
    <lineage>
        <taxon>Archaea</taxon>
        <taxon>Methanobacteriati</taxon>
        <taxon>Methanobacteriota</taxon>
        <taxon>Stenosarchaea group</taxon>
        <taxon>Halobacteria</taxon>
        <taxon>Halobacteriales</taxon>
        <taxon>Haloferacaceae</taxon>
        <taxon>Haloferax</taxon>
    </lineage>
</organism>
<dbReference type="GO" id="GO:0009097">
    <property type="term" value="P:isoleucine biosynthetic process"/>
    <property type="evidence" value="ECO:0007669"/>
    <property type="project" value="TreeGrafter"/>
</dbReference>
<dbReference type="InterPro" id="IPR036052">
    <property type="entry name" value="TrpB-like_PALP_sf"/>
</dbReference>
<feature type="domain" description="Tryptophan synthase beta chain-like PALP" evidence="4">
    <location>
        <begin position="65"/>
        <end position="367"/>
    </location>
</feature>
<keyword evidence="2" id="KW-0663">Pyridoxal phosphate</keyword>
<dbReference type="SUPFAM" id="SSF53686">
    <property type="entry name" value="Tryptophan synthase beta subunit-like PLP-dependent enzymes"/>
    <property type="match status" value="1"/>
</dbReference>
<dbReference type="GO" id="GO:0006567">
    <property type="term" value="P:L-threonine catabolic process"/>
    <property type="evidence" value="ECO:0007669"/>
    <property type="project" value="TreeGrafter"/>
</dbReference>
<evidence type="ECO:0000256" key="3">
    <source>
        <dbReference type="ARBA" id="ARBA00023239"/>
    </source>
</evidence>
<dbReference type="RefSeq" id="WP_074793931.1">
    <property type="nucleotide sequence ID" value="NZ_FOAD01000004.1"/>
</dbReference>
<comment type="cofactor">
    <cofactor evidence="1">
        <name>pyridoxal 5'-phosphate</name>
        <dbReference type="ChEBI" id="CHEBI:597326"/>
    </cofactor>
</comment>
<evidence type="ECO:0000313" key="6">
    <source>
        <dbReference type="Proteomes" id="UP000183894"/>
    </source>
</evidence>
<dbReference type="Pfam" id="PF00291">
    <property type="entry name" value="PALP"/>
    <property type="match status" value="1"/>
</dbReference>
<evidence type="ECO:0000256" key="1">
    <source>
        <dbReference type="ARBA" id="ARBA00001933"/>
    </source>
</evidence>
<dbReference type="GO" id="GO:0003941">
    <property type="term" value="F:L-serine ammonia-lyase activity"/>
    <property type="evidence" value="ECO:0007669"/>
    <property type="project" value="TreeGrafter"/>
</dbReference>
<evidence type="ECO:0000256" key="2">
    <source>
        <dbReference type="ARBA" id="ARBA00022898"/>
    </source>
</evidence>
<dbReference type="Gene3D" id="3.40.50.1100">
    <property type="match status" value="2"/>
</dbReference>
<sequence length="404" mass="41677">MTLERVCDDCGARTTEPVARCDCGEPLWLATDPGSFSWDDVSDSPGMWRYEELLPVEFPGGLAAAAGGTPLLRDDALDEYAGTTVHVKVEGSHPTGSFKDRGSAVGLAAIESGLVGDAAAVGTVSHGNMAMSTAAFATAADVPCVVFVPDDVPQARLDVIGQFDPTILTVRGEYSRLYDRTLELGPDNDVVFLNSDVPLRVEGQKTTAVELCEAFAPEVPDAIVLPVSSGGHASGVWKAVRELHEAGAIDRIPELYLTQAAACSPIADAFERGDSAVSRVEGGDTIAYSIANADPPSGTRALRAARETGGAVVSVTDDEIRDAQRVLATQAGLSVETASATALAGTKQLVERGFVDPGDDVAVIATGTGLKESPAEGSHDPLGTVGIDGIDAALGRFLGGESGV</sequence>
<proteinExistence type="predicted"/>
<gene>
    <name evidence="5" type="ORF">SAMN04488691_104245</name>
</gene>
<dbReference type="PANTHER" id="PTHR48078:SF6">
    <property type="entry name" value="L-THREONINE DEHYDRATASE CATABOLIC TDCB"/>
    <property type="match status" value="1"/>
</dbReference>
<name>A0A1H7PZJ7_HALLR</name>
<protein>
    <submittedName>
        <fullName evidence="5">L-threonine synthase</fullName>
    </submittedName>
</protein>
<dbReference type="GO" id="GO:0004794">
    <property type="term" value="F:threonine deaminase activity"/>
    <property type="evidence" value="ECO:0007669"/>
    <property type="project" value="TreeGrafter"/>
</dbReference>
<dbReference type="InterPro" id="IPR050147">
    <property type="entry name" value="Ser/Thr_Dehydratase"/>
</dbReference>
<dbReference type="InterPro" id="IPR001926">
    <property type="entry name" value="TrpB-like_PALP"/>
</dbReference>
<evidence type="ECO:0000313" key="5">
    <source>
        <dbReference type="EMBL" id="SEL40898.1"/>
    </source>
</evidence>